<feature type="transmembrane region" description="Helical" evidence="1">
    <location>
        <begin position="60"/>
        <end position="77"/>
    </location>
</feature>
<evidence type="ECO:0000313" key="4">
    <source>
        <dbReference type="Proteomes" id="UP000044625"/>
    </source>
</evidence>
<keyword evidence="1" id="KW-1133">Transmembrane helix</keyword>
<gene>
    <name evidence="2" type="ORF">ERS008529_03691</name>
    <name evidence="3" type="ORF">ERS137968_04099</name>
</gene>
<dbReference type="InterPro" id="IPR048039">
    <property type="entry name" value="TraQ-like"/>
</dbReference>
<feature type="transmembrane region" description="Helical" evidence="1">
    <location>
        <begin position="108"/>
        <end position="125"/>
    </location>
</feature>
<sequence>MNNDLIQMLVNLANNLTQSGIKFIMALALIMGIVSAILYLVRVTRPKNHMTGSDTSLGKIVAFLILCGGLIALKQMMNATAHQLGFGDVTFDAITYASTAKYGAAAEAINAVLTLLQVVGVIYFYQGVQRIKRSLIDGHTGLSAGEDVSTGVVKALIGILLLCNPYFLSALQNTVKIAW</sequence>
<dbReference type="Proteomes" id="UP000045840">
    <property type="component" value="Unassembled WGS sequence"/>
</dbReference>
<protein>
    <recommendedName>
        <fullName evidence="6">TraQ</fullName>
    </recommendedName>
</protein>
<evidence type="ECO:0000313" key="2">
    <source>
        <dbReference type="EMBL" id="CNI32137.1"/>
    </source>
</evidence>
<dbReference type="Proteomes" id="UP000044625">
    <property type="component" value="Unassembled WGS sequence"/>
</dbReference>
<evidence type="ECO:0000313" key="5">
    <source>
        <dbReference type="Proteomes" id="UP000045840"/>
    </source>
</evidence>
<dbReference type="RefSeq" id="WP_012606346.1">
    <property type="nucleotide sequence ID" value="NZ_CAWMMU010000029.1"/>
</dbReference>
<feature type="transmembrane region" description="Helical" evidence="1">
    <location>
        <begin position="20"/>
        <end position="40"/>
    </location>
</feature>
<evidence type="ECO:0000256" key="1">
    <source>
        <dbReference type="SAM" id="Phobius"/>
    </source>
</evidence>
<keyword evidence="1" id="KW-0812">Transmembrane</keyword>
<name>A0A0T9QWC1_9GAMM</name>
<dbReference type="OrthoDB" id="6628333at2"/>
<evidence type="ECO:0008006" key="6">
    <source>
        <dbReference type="Google" id="ProtNLM"/>
    </source>
</evidence>
<dbReference type="EMBL" id="CWJL01000029">
    <property type="protein sequence ID" value="CRY68967.1"/>
    <property type="molecule type" value="Genomic_DNA"/>
</dbReference>
<keyword evidence="4" id="KW-1185">Reference proteome</keyword>
<reference evidence="2" key="1">
    <citation type="submission" date="2015-03" db="EMBL/GenBank/DDBJ databases">
        <authorList>
            <person name="Murphy D."/>
        </authorList>
    </citation>
    <scope>NUCLEOTIDE SEQUENCE [LARGE SCALE GENOMIC DNA]</scope>
    <source>
        <strain evidence="2">A125KOH2</strain>
    </source>
</reference>
<organism evidence="2 5">
    <name type="scientific">Yersinia pekkanenii</name>
    <dbReference type="NCBI Taxonomy" id="1288385"/>
    <lineage>
        <taxon>Bacteria</taxon>
        <taxon>Pseudomonadati</taxon>
        <taxon>Pseudomonadota</taxon>
        <taxon>Gammaproteobacteria</taxon>
        <taxon>Enterobacterales</taxon>
        <taxon>Yersiniaceae</taxon>
        <taxon>Yersinia</taxon>
    </lineage>
</organism>
<dbReference type="STRING" id="1288385.ERS137968_04099"/>
<dbReference type="EMBL" id="CQAZ01000040">
    <property type="protein sequence ID" value="CNI32137.1"/>
    <property type="molecule type" value="Genomic_DNA"/>
</dbReference>
<reference evidence="3 4" key="3">
    <citation type="submission" date="2015-03" db="EMBL/GenBank/DDBJ databases">
        <authorList>
            <consortium name="Pathogen Informatics"/>
            <person name="Murphy D."/>
        </authorList>
    </citation>
    <scope>NUCLEOTIDE SEQUENCE [LARGE SCALE GENOMIC DNA]</scope>
    <source>
        <strain evidence="3">Type strain: CIP110230</strain>
        <strain evidence="4">type strain: CIP110230</strain>
    </source>
</reference>
<proteinExistence type="predicted"/>
<dbReference type="AlphaFoldDB" id="A0A0T9QWC1"/>
<dbReference type="NCBIfam" id="NF033883">
    <property type="entry name" value="conj_TraQ_IncI1"/>
    <property type="match status" value="1"/>
</dbReference>
<reference evidence="5" key="2">
    <citation type="submission" date="2015-03" db="EMBL/GenBank/DDBJ databases">
        <authorList>
            <consortium name="Pathogen Informatics"/>
        </authorList>
    </citation>
    <scope>NUCLEOTIDE SEQUENCE [LARGE SCALE GENOMIC DNA]</scope>
    <source>
        <strain evidence="5">A125KOH2</strain>
    </source>
</reference>
<accession>A0A0T9QWC1</accession>
<keyword evidence="1" id="KW-0472">Membrane</keyword>
<evidence type="ECO:0000313" key="3">
    <source>
        <dbReference type="EMBL" id="CRY68967.1"/>
    </source>
</evidence>